<evidence type="ECO:0000313" key="2">
    <source>
        <dbReference type="EMBL" id="NKY19956.1"/>
    </source>
</evidence>
<dbReference type="RefSeq" id="WP_168546933.1">
    <property type="nucleotide sequence ID" value="NZ_BAAAKS010000018.1"/>
</dbReference>
<evidence type="ECO:0000256" key="1">
    <source>
        <dbReference type="SAM" id="MobiDB-lite"/>
    </source>
</evidence>
<keyword evidence="3" id="KW-1185">Reference proteome</keyword>
<evidence type="ECO:0000313" key="3">
    <source>
        <dbReference type="Proteomes" id="UP000582646"/>
    </source>
</evidence>
<sequence length="102" mass="11527">MTGPAAAVAASTTVLTLKHHERIRKAINKVIADGRPFDADAIHTQLPKATREWLDQHPQVLGGYVQGVVHDGRIRFVGWTDSRRRPGRPQRVWDCPRRSNEK</sequence>
<dbReference type="AlphaFoldDB" id="A0A846X631"/>
<organism evidence="2 3">
    <name type="scientific">Tsukamurella spumae</name>
    <dbReference type="NCBI Taxonomy" id="44753"/>
    <lineage>
        <taxon>Bacteria</taxon>
        <taxon>Bacillati</taxon>
        <taxon>Actinomycetota</taxon>
        <taxon>Actinomycetes</taxon>
        <taxon>Mycobacteriales</taxon>
        <taxon>Tsukamurellaceae</taxon>
        <taxon>Tsukamurella</taxon>
    </lineage>
</organism>
<name>A0A846X631_9ACTN</name>
<feature type="region of interest" description="Disordered" evidence="1">
    <location>
        <begin position="80"/>
        <end position="102"/>
    </location>
</feature>
<dbReference type="Proteomes" id="UP000582646">
    <property type="component" value="Unassembled WGS sequence"/>
</dbReference>
<proteinExistence type="predicted"/>
<dbReference type="EMBL" id="JAAXOQ010000024">
    <property type="protein sequence ID" value="NKY19956.1"/>
    <property type="molecule type" value="Genomic_DNA"/>
</dbReference>
<comment type="caution">
    <text evidence="2">The sequence shown here is derived from an EMBL/GenBank/DDBJ whole genome shotgun (WGS) entry which is preliminary data.</text>
</comment>
<protein>
    <submittedName>
        <fullName evidence="2">Uncharacterized protein</fullName>
    </submittedName>
</protein>
<reference evidence="2 3" key="1">
    <citation type="submission" date="2020-04" db="EMBL/GenBank/DDBJ databases">
        <title>MicrobeNet Type strains.</title>
        <authorList>
            <person name="Nicholson A.C."/>
        </authorList>
    </citation>
    <scope>NUCLEOTIDE SEQUENCE [LARGE SCALE GENOMIC DNA]</scope>
    <source>
        <strain evidence="2 3">DSM 44113</strain>
    </source>
</reference>
<gene>
    <name evidence="2" type="ORF">HF999_16460</name>
</gene>
<accession>A0A846X631</accession>